<organism evidence="10">
    <name type="scientific">Magallana gigas</name>
    <name type="common">Pacific oyster</name>
    <name type="synonym">Crassostrea gigas</name>
    <dbReference type="NCBI Taxonomy" id="29159"/>
    <lineage>
        <taxon>Eukaryota</taxon>
        <taxon>Metazoa</taxon>
        <taxon>Spiralia</taxon>
        <taxon>Lophotrochozoa</taxon>
        <taxon>Mollusca</taxon>
        <taxon>Bivalvia</taxon>
        <taxon>Autobranchia</taxon>
        <taxon>Pteriomorphia</taxon>
        <taxon>Ostreida</taxon>
        <taxon>Ostreoidea</taxon>
        <taxon>Ostreidae</taxon>
        <taxon>Magallana</taxon>
    </lineage>
</organism>
<evidence type="ECO:0000256" key="4">
    <source>
        <dbReference type="ARBA" id="ARBA00022801"/>
    </source>
</evidence>
<keyword evidence="4" id="KW-0378">Hydrolase</keyword>
<evidence type="ECO:0000256" key="7">
    <source>
        <dbReference type="ARBA" id="ARBA00038848"/>
    </source>
</evidence>
<evidence type="ECO:0000313" key="10">
    <source>
        <dbReference type="EMBL" id="EKC18523.1"/>
    </source>
</evidence>
<evidence type="ECO:0000256" key="6">
    <source>
        <dbReference type="ARBA" id="ARBA00023228"/>
    </source>
</evidence>
<dbReference type="EC" id="3.1.2.2" evidence="7"/>
<comment type="function">
    <text evidence="9">Catalyzes the cleavage of thioester bonds from S-palmitoyl-CoA or S-palmitoyl-N-acetylcysteamine (unbranched structures) but does not have activity against palmitoylcysteine or palmitoylated proteins, branched structures or bulky head groups. Conversely, hydrolyzes both long and short chain fatty acyl-CoA substrate.</text>
</comment>
<dbReference type="InParanoid" id="K1PAS5"/>
<comment type="subcellular location">
    <subcellularLocation>
        <location evidence="1">Lysosome</location>
    </subcellularLocation>
</comment>
<dbReference type="PANTHER" id="PTHR11247:SF27">
    <property type="entry name" value="LYSOSOMAL THIOESTERASE PPT2"/>
    <property type="match status" value="1"/>
</dbReference>
<sequence>MHGIFGSTKESTMLESFIKQHSDPIKVSPKRLRLRVRCTCDTLGYSRIMLLISLLQFSILSVLLVAANLKFSNGPKAIVFIHGILGNYQEGSNIQQWVSEVHPDTPFYSIALYQRISSLVPMWKQVEAIKKEVEGIMSNHTNGIHLICFSQGGLICRGILSTTQHNVDTFIALSSPLAGQYGGLPFLKEDLRVIVIHFAFYDTNEKVVEFEQQRYFLEDSFGLKTLFSEGKIKIYVIPGVQHVHWHSNRTVFNSAILPWLI</sequence>
<keyword evidence="5" id="KW-0325">Glycoprotein</keyword>
<evidence type="ECO:0000256" key="2">
    <source>
        <dbReference type="ARBA" id="ARBA00010758"/>
    </source>
</evidence>
<evidence type="ECO:0000256" key="5">
    <source>
        <dbReference type="ARBA" id="ARBA00023180"/>
    </source>
</evidence>
<evidence type="ECO:0000256" key="3">
    <source>
        <dbReference type="ARBA" id="ARBA00022729"/>
    </source>
</evidence>
<name>K1PAS5_MAGGI</name>
<evidence type="ECO:0000256" key="9">
    <source>
        <dbReference type="ARBA" id="ARBA00093353"/>
    </source>
</evidence>
<reference evidence="10" key="1">
    <citation type="journal article" date="2012" name="Nature">
        <title>The oyster genome reveals stress adaptation and complexity of shell formation.</title>
        <authorList>
            <person name="Zhang G."/>
            <person name="Fang X."/>
            <person name="Guo X."/>
            <person name="Li L."/>
            <person name="Luo R."/>
            <person name="Xu F."/>
            <person name="Yang P."/>
            <person name="Zhang L."/>
            <person name="Wang X."/>
            <person name="Qi H."/>
            <person name="Xiong Z."/>
            <person name="Que H."/>
            <person name="Xie Y."/>
            <person name="Holland P.W."/>
            <person name="Paps J."/>
            <person name="Zhu Y."/>
            <person name="Wu F."/>
            <person name="Chen Y."/>
            <person name="Wang J."/>
            <person name="Peng C."/>
            <person name="Meng J."/>
            <person name="Yang L."/>
            <person name="Liu J."/>
            <person name="Wen B."/>
            <person name="Zhang N."/>
            <person name="Huang Z."/>
            <person name="Zhu Q."/>
            <person name="Feng Y."/>
            <person name="Mount A."/>
            <person name="Hedgecock D."/>
            <person name="Xu Z."/>
            <person name="Liu Y."/>
            <person name="Domazet-Loso T."/>
            <person name="Du Y."/>
            <person name="Sun X."/>
            <person name="Zhang S."/>
            <person name="Liu B."/>
            <person name="Cheng P."/>
            <person name="Jiang X."/>
            <person name="Li J."/>
            <person name="Fan D."/>
            <person name="Wang W."/>
            <person name="Fu W."/>
            <person name="Wang T."/>
            <person name="Wang B."/>
            <person name="Zhang J."/>
            <person name="Peng Z."/>
            <person name="Li Y."/>
            <person name="Li N."/>
            <person name="Wang J."/>
            <person name="Chen M."/>
            <person name="He Y."/>
            <person name="Tan F."/>
            <person name="Song X."/>
            <person name="Zheng Q."/>
            <person name="Huang R."/>
            <person name="Yang H."/>
            <person name="Du X."/>
            <person name="Chen L."/>
            <person name="Yang M."/>
            <person name="Gaffney P.M."/>
            <person name="Wang S."/>
            <person name="Luo L."/>
            <person name="She Z."/>
            <person name="Ming Y."/>
            <person name="Huang W."/>
            <person name="Zhang S."/>
            <person name="Huang B."/>
            <person name="Zhang Y."/>
            <person name="Qu T."/>
            <person name="Ni P."/>
            <person name="Miao G."/>
            <person name="Wang J."/>
            <person name="Wang Q."/>
            <person name="Steinberg C.E."/>
            <person name="Wang H."/>
            <person name="Li N."/>
            <person name="Qian L."/>
            <person name="Zhang G."/>
            <person name="Li Y."/>
            <person name="Yang H."/>
            <person name="Liu X."/>
            <person name="Wang J."/>
            <person name="Yin Y."/>
            <person name="Wang J."/>
        </authorList>
    </citation>
    <scope>NUCLEOTIDE SEQUENCE [LARGE SCALE GENOMIC DNA]</scope>
    <source>
        <strain evidence="10">05x7-T-G4-1.051#20</strain>
    </source>
</reference>
<proteinExistence type="inferred from homology"/>
<dbReference type="SUPFAM" id="SSF53474">
    <property type="entry name" value="alpha/beta-Hydrolases"/>
    <property type="match status" value="1"/>
</dbReference>
<comment type="similarity">
    <text evidence="2">Belongs to the palmitoyl-protein thioesterase family.</text>
</comment>
<dbReference type="PANTHER" id="PTHR11247">
    <property type="entry name" value="PALMITOYL-PROTEIN THIOESTERASE/DOLICHYLDIPHOSPHATASE 1"/>
    <property type="match status" value="1"/>
</dbReference>
<dbReference type="AlphaFoldDB" id="K1PAS5"/>
<accession>K1PAS5</accession>
<evidence type="ECO:0000256" key="1">
    <source>
        <dbReference type="ARBA" id="ARBA00004371"/>
    </source>
</evidence>
<comment type="catalytic activity">
    <reaction evidence="8">
        <text>S-hexadecanoyl-N-acetylcysteamine + H2O = N-acetylcysteamine + hexadecanoate + H(+)</text>
        <dbReference type="Rhea" id="RHEA:84099"/>
        <dbReference type="ChEBI" id="CHEBI:7896"/>
        <dbReference type="ChEBI" id="CHEBI:15377"/>
        <dbReference type="ChEBI" id="CHEBI:15378"/>
        <dbReference type="ChEBI" id="CHEBI:74410"/>
        <dbReference type="ChEBI" id="CHEBI:233601"/>
    </reaction>
</comment>
<dbReference type="EMBL" id="JH815909">
    <property type="protein sequence ID" value="EKC18523.1"/>
    <property type="molecule type" value="Genomic_DNA"/>
</dbReference>
<evidence type="ECO:0000256" key="8">
    <source>
        <dbReference type="ARBA" id="ARBA00093223"/>
    </source>
</evidence>
<dbReference type="Gene3D" id="3.40.50.1820">
    <property type="entry name" value="alpha/beta hydrolase"/>
    <property type="match status" value="2"/>
</dbReference>
<keyword evidence="6" id="KW-0458">Lysosome</keyword>
<keyword evidence="3" id="KW-0732">Signal</keyword>
<protein>
    <recommendedName>
        <fullName evidence="7">palmitoyl-CoA hydrolase</fullName>
        <ecNumber evidence="7">3.1.2.2</ecNumber>
    </recommendedName>
</protein>
<dbReference type="HOGENOM" id="CLU_1066535_0_0_1"/>
<dbReference type="GO" id="GO:0016790">
    <property type="term" value="F:thiolester hydrolase activity"/>
    <property type="evidence" value="ECO:0007669"/>
    <property type="project" value="TreeGrafter"/>
</dbReference>
<gene>
    <name evidence="10" type="ORF">CGI_10011968</name>
</gene>
<dbReference type="GO" id="GO:0005764">
    <property type="term" value="C:lysosome"/>
    <property type="evidence" value="ECO:0007669"/>
    <property type="project" value="UniProtKB-SubCell"/>
</dbReference>
<dbReference type="Pfam" id="PF02089">
    <property type="entry name" value="Palm_thioest"/>
    <property type="match status" value="2"/>
</dbReference>
<dbReference type="InterPro" id="IPR029058">
    <property type="entry name" value="AB_hydrolase_fold"/>
</dbReference>